<dbReference type="FunFam" id="1.10.1420.10:FF:000001">
    <property type="entry name" value="DNA mismatch repair protein MutS"/>
    <property type="match status" value="1"/>
</dbReference>
<keyword evidence="7 9" id="KW-0234">DNA repair</keyword>
<dbReference type="GO" id="GO:0005524">
    <property type="term" value="F:ATP binding"/>
    <property type="evidence" value="ECO:0007669"/>
    <property type="project" value="UniProtKB-UniRule"/>
</dbReference>
<evidence type="ECO:0000256" key="4">
    <source>
        <dbReference type="ARBA" id="ARBA00022763"/>
    </source>
</evidence>
<dbReference type="InterPro" id="IPR007695">
    <property type="entry name" value="DNA_mismatch_repair_MutS-lik_N"/>
</dbReference>
<dbReference type="PIRSF" id="PIRSF037677">
    <property type="entry name" value="DNA_mis_repair_Msh6"/>
    <property type="match status" value="1"/>
</dbReference>
<evidence type="ECO:0000256" key="5">
    <source>
        <dbReference type="ARBA" id="ARBA00022840"/>
    </source>
</evidence>
<dbReference type="SUPFAM" id="SSF48334">
    <property type="entry name" value="DNA repair protein MutS, domain III"/>
    <property type="match status" value="1"/>
</dbReference>
<dbReference type="NCBIfam" id="NF003810">
    <property type="entry name" value="PRK05399.1"/>
    <property type="match status" value="1"/>
</dbReference>
<evidence type="ECO:0000256" key="3">
    <source>
        <dbReference type="ARBA" id="ARBA00022741"/>
    </source>
</evidence>
<gene>
    <name evidence="9" type="primary">mutS</name>
    <name evidence="12" type="ORF">A3K49_01100</name>
</gene>
<dbReference type="SUPFAM" id="SSF53150">
    <property type="entry name" value="DNA repair protein MutS, domain II"/>
    <property type="match status" value="1"/>
</dbReference>
<dbReference type="HAMAP" id="MF_00096">
    <property type="entry name" value="MutS"/>
    <property type="match status" value="1"/>
</dbReference>
<keyword evidence="3 9" id="KW-0547">Nucleotide-binding</keyword>
<keyword evidence="5 9" id="KW-0067">ATP-binding</keyword>
<accession>A0A1F4T4Y6</accession>
<reference evidence="12 13" key="1">
    <citation type="journal article" date="2016" name="Nat. Commun.">
        <title>Thousands of microbial genomes shed light on interconnected biogeochemical processes in an aquifer system.</title>
        <authorList>
            <person name="Anantharaman K."/>
            <person name="Brown C.T."/>
            <person name="Hug L.A."/>
            <person name="Sharon I."/>
            <person name="Castelle C.J."/>
            <person name="Probst A.J."/>
            <person name="Thomas B.C."/>
            <person name="Singh A."/>
            <person name="Wilkins M.J."/>
            <person name="Karaoz U."/>
            <person name="Brodie E.L."/>
            <person name="Williams K.H."/>
            <person name="Hubbard S.S."/>
            <person name="Banfield J.F."/>
        </authorList>
    </citation>
    <scope>NUCLEOTIDE SEQUENCE [LARGE SCALE GENOMIC DNA]</scope>
</reference>
<dbReference type="Proteomes" id="UP000178602">
    <property type="component" value="Unassembled WGS sequence"/>
</dbReference>
<evidence type="ECO:0000259" key="11">
    <source>
        <dbReference type="PROSITE" id="PS00486"/>
    </source>
</evidence>
<dbReference type="AlphaFoldDB" id="A0A1F4T4Y6"/>
<comment type="similarity">
    <text evidence="1 9 10">Belongs to the DNA mismatch repair MutS family.</text>
</comment>
<evidence type="ECO:0000313" key="13">
    <source>
        <dbReference type="Proteomes" id="UP000178602"/>
    </source>
</evidence>
<dbReference type="GO" id="GO:0005829">
    <property type="term" value="C:cytosol"/>
    <property type="evidence" value="ECO:0007669"/>
    <property type="project" value="TreeGrafter"/>
</dbReference>
<dbReference type="PANTHER" id="PTHR11361:SF34">
    <property type="entry name" value="DNA MISMATCH REPAIR PROTEIN MSH1, MITOCHONDRIAL"/>
    <property type="match status" value="1"/>
</dbReference>
<protein>
    <recommendedName>
        <fullName evidence="2 9">DNA mismatch repair protein MutS</fullName>
    </recommendedName>
</protein>
<dbReference type="GO" id="GO:0030983">
    <property type="term" value="F:mismatched DNA binding"/>
    <property type="evidence" value="ECO:0007669"/>
    <property type="project" value="InterPro"/>
</dbReference>
<dbReference type="GO" id="GO:0140664">
    <property type="term" value="F:ATP-dependent DNA damage sensor activity"/>
    <property type="evidence" value="ECO:0007669"/>
    <property type="project" value="InterPro"/>
</dbReference>
<evidence type="ECO:0000256" key="6">
    <source>
        <dbReference type="ARBA" id="ARBA00023125"/>
    </source>
</evidence>
<evidence type="ECO:0000256" key="7">
    <source>
        <dbReference type="ARBA" id="ARBA00023204"/>
    </source>
</evidence>
<dbReference type="InterPro" id="IPR027417">
    <property type="entry name" value="P-loop_NTPase"/>
</dbReference>
<dbReference type="NCBIfam" id="TIGR01070">
    <property type="entry name" value="mutS1"/>
    <property type="match status" value="1"/>
</dbReference>
<dbReference type="InterPro" id="IPR007860">
    <property type="entry name" value="DNA_mmatch_repair_MutS_con_dom"/>
</dbReference>
<dbReference type="FunFam" id="3.40.1170.10:FF:000001">
    <property type="entry name" value="DNA mismatch repair protein MutS"/>
    <property type="match status" value="1"/>
</dbReference>
<name>A0A1F4T4Y6_UNCSA</name>
<dbReference type="Gene3D" id="1.10.1420.10">
    <property type="match status" value="2"/>
</dbReference>
<dbReference type="InterPro" id="IPR007861">
    <property type="entry name" value="DNA_mismatch_repair_MutS_clamp"/>
</dbReference>
<evidence type="ECO:0000313" key="12">
    <source>
        <dbReference type="EMBL" id="OGC27607.1"/>
    </source>
</evidence>
<feature type="binding site" evidence="9">
    <location>
        <begin position="618"/>
        <end position="625"/>
    </location>
    <ligand>
        <name>ATP</name>
        <dbReference type="ChEBI" id="CHEBI:30616"/>
    </ligand>
</feature>
<dbReference type="Pfam" id="PF00488">
    <property type="entry name" value="MutS_V"/>
    <property type="match status" value="1"/>
</dbReference>
<dbReference type="InterPro" id="IPR007696">
    <property type="entry name" value="DNA_mismatch_repair_MutS_core"/>
</dbReference>
<feature type="domain" description="DNA mismatch repair proteins mutS family" evidence="11">
    <location>
        <begin position="692"/>
        <end position="708"/>
    </location>
</feature>
<sequence>MSDLTPMMKQYQEIKARHQDAILFYRLGDFYEMFFDDAQLASRELDLTLTGRGKDDNRMPMCGIPYHAAEGYLAKLIEKGHKVAICEQVEDPKLAKDSIVKREVIRIVTPGTVSEPSMLSAKANNYLLAVNQDKDKFGLAYADATTGEFKLTGFNSLDGLLDEVRRIAPVELLVSDLFETEGAAVLKGLRLKSRSLFKDIYDSETAVRKIKEQFSLHSLESFGLSENEVALGAAAAILDYLRETQKTALLQIGALKKYQVGDYMFIDNVTRRNLELIQTARDKSHQGSLLWVIDRTKTPMGGRLLRQWLVQPLLNQNEIERRLDAVEAFTADAILRSELGSALDKVFDVERLTGKIATGTAHPRDLAALKESLLQFPLIEKLTGPLGALAHFTSLINERVAARQSVVDLISAAIVSDPPFTIKEGGIIKDGYHAELDELKKGSRGGKQWIAELEATERKRTGIKSLKVGYTKVFGYFIEVTNSNLDQVPPDYIRKQTLVNAERFITPELKDRETMILNSEVRVKELEYQLFTEVRAKAAEHTRQLQALAGALAVLDVLLSLAEAAVENKYCRPSFTGKKEIAIKRGRHPVVEKMLGEFKFTPNDTELNEGRRSLLITGPNMGGKSTYMRQTALISLLAQIGSFVPAESARLCLIDRIFTRIGAMDDIYSGQSTFMLEMTETANIVNNATGRSLVILDEIGRGTSTFDGMSIAAAVAEHIHSRIGALTLFATHYHEITQLADKHPGMVNVNAAVRDAKGEITFLHSIADGPADRSYGIQVARLAGIPAEVIGRAEEIYATLEMVENDLGEKESRDQGIKKKVIKRGMNGEVQASLF</sequence>
<comment type="caution">
    <text evidence="12">The sequence shown here is derived from an EMBL/GenBank/DDBJ whole genome shotgun (WGS) entry which is preliminary data.</text>
</comment>
<dbReference type="Pfam" id="PF05192">
    <property type="entry name" value="MutS_III"/>
    <property type="match status" value="1"/>
</dbReference>
<dbReference type="Pfam" id="PF01624">
    <property type="entry name" value="MutS_I"/>
    <property type="match status" value="1"/>
</dbReference>
<dbReference type="FunFam" id="3.40.50.300:FF:000870">
    <property type="entry name" value="MutS protein homolog 4"/>
    <property type="match status" value="1"/>
</dbReference>
<evidence type="ECO:0000256" key="2">
    <source>
        <dbReference type="ARBA" id="ARBA00021982"/>
    </source>
</evidence>
<dbReference type="Gene3D" id="3.30.420.110">
    <property type="entry name" value="MutS, connector domain"/>
    <property type="match status" value="1"/>
</dbReference>
<dbReference type="InterPro" id="IPR036187">
    <property type="entry name" value="DNA_mismatch_repair_MutS_sf"/>
</dbReference>
<evidence type="ECO:0000256" key="8">
    <source>
        <dbReference type="ARBA" id="ARBA00024647"/>
    </source>
</evidence>
<dbReference type="InterPro" id="IPR016151">
    <property type="entry name" value="DNA_mismatch_repair_MutS_N"/>
</dbReference>
<organism evidence="12 13">
    <name type="scientific">candidate division WOR-1 bacterium RIFOXYC12_FULL_54_18</name>
    <dbReference type="NCBI Taxonomy" id="1802584"/>
    <lineage>
        <taxon>Bacteria</taxon>
        <taxon>Bacillati</taxon>
        <taxon>Saganbacteria</taxon>
    </lineage>
</organism>
<dbReference type="Pfam" id="PF05188">
    <property type="entry name" value="MutS_II"/>
    <property type="match status" value="1"/>
</dbReference>
<keyword evidence="4 9" id="KW-0227">DNA damage</keyword>
<dbReference type="InterPro" id="IPR017261">
    <property type="entry name" value="DNA_mismatch_repair_MutS/MSH"/>
</dbReference>
<dbReference type="EMBL" id="MEUG01000001">
    <property type="protein sequence ID" value="OGC27607.1"/>
    <property type="molecule type" value="Genomic_DNA"/>
</dbReference>
<proteinExistence type="inferred from homology"/>
<dbReference type="InterPro" id="IPR045076">
    <property type="entry name" value="MutS"/>
</dbReference>
<dbReference type="InterPro" id="IPR000432">
    <property type="entry name" value="DNA_mismatch_repair_MutS_C"/>
</dbReference>
<dbReference type="PROSITE" id="PS00486">
    <property type="entry name" value="DNA_MISMATCH_REPAIR_2"/>
    <property type="match status" value="1"/>
</dbReference>
<dbReference type="GO" id="GO:0003684">
    <property type="term" value="F:damaged DNA binding"/>
    <property type="evidence" value="ECO:0007669"/>
    <property type="project" value="UniProtKB-UniRule"/>
</dbReference>
<dbReference type="InterPro" id="IPR005748">
    <property type="entry name" value="DNA_mismatch_repair_MutS"/>
</dbReference>
<dbReference type="GO" id="GO:0006298">
    <property type="term" value="P:mismatch repair"/>
    <property type="evidence" value="ECO:0007669"/>
    <property type="project" value="UniProtKB-UniRule"/>
</dbReference>
<evidence type="ECO:0000256" key="10">
    <source>
        <dbReference type="RuleBase" id="RU003756"/>
    </source>
</evidence>
<dbReference type="SUPFAM" id="SSF55271">
    <property type="entry name" value="DNA repair protein MutS, domain I"/>
    <property type="match status" value="1"/>
</dbReference>
<evidence type="ECO:0000256" key="1">
    <source>
        <dbReference type="ARBA" id="ARBA00006271"/>
    </source>
</evidence>
<comment type="function">
    <text evidence="8 9">This protein is involved in the repair of mismatches in DNA. It is possible that it carries out the mismatch recognition step. This protein has a weak ATPase activity.</text>
</comment>
<dbReference type="PANTHER" id="PTHR11361">
    <property type="entry name" value="DNA MISMATCH REPAIR PROTEIN MUTS FAMILY MEMBER"/>
    <property type="match status" value="1"/>
</dbReference>
<dbReference type="Gene3D" id="3.40.1170.10">
    <property type="entry name" value="DNA repair protein MutS, domain I"/>
    <property type="match status" value="1"/>
</dbReference>
<keyword evidence="6 9" id="KW-0238">DNA-binding</keyword>
<dbReference type="InterPro" id="IPR036678">
    <property type="entry name" value="MutS_con_dom_sf"/>
</dbReference>
<dbReference type="CDD" id="cd03284">
    <property type="entry name" value="ABC_MutS1"/>
    <property type="match status" value="1"/>
</dbReference>
<dbReference type="Pfam" id="PF05190">
    <property type="entry name" value="MutS_IV"/>
    <property type="match status" value="1"/>
</dbReference>
<dbReference type="SUPFAM" id="SSF52540">
    <property type="entry name" value="P-loop containing nucleoside triphosphate hydrolases"/>
    <property type="match status" value="1"/>
</dbReference>
<evidence type="ECO:0000256" key="9">
    <source>
        <dbReference type="HAMAP-Rule" id="MF_00096"/>
    </source>
</evidence>
<dbReference type="SMART" id="SM00533">
    <property type="entry name" value="MUTSd"/>
    <property type="match status" value="1"/>
</dbReference>
<dbReference type="SMART" id="SM00534">
    <property type="entry name" value="MUTSac"/>
    <property type="match status" value="1"/>
</dbReference>
<dbReference type="Gene3D" id="3.40.50.300">
    <property type="entry name" value="P-loop containing nucleotide triphosphate hydrolases"/>
    <property type="match status" value="1"/>
</dbReference>